<dbReference type="InterPro" id="IPR008719">
    <property type="entry name" value="N2O_reductase_NosL"/>
</dbReference>
<keyword evidence="1" id="KW-0732">Signal</keyword>
<dbReference type="EMBL" id="JAPHEH010000001">
    <property type="protein sequence ID" value="MDG4476835.1"/>
    <property type="molecule type" value="Genomic_DNA"/>
</dbReference>
<reference evidence="2" key="2">
    <citation type="submission" date="2022-10" db="EMBL/GenBank/DDBJ databases">
        <authorList>
            <person name="Aronson H.S."/>
        </authorList>
    </citation>
    <scope>NUCLEOTIDE SEQUENCE</scope>
    <source>
        <strain evidence="2">RS19-109</strain>
    </source>
</reference>
<protein>
    <submittedName>
        <fullName evidence="2">Nitrous oxide reductase accessory protein NosL</fullName>
    </submittedName>
</protein>
<gene>
    <name evidence="2" type="ORF">OLX77_11785</name>
</gene>
<proteinExistence type="predicted"/>
<dbReference type="PANTHER" id="PTHR41247:SF1">
    <property type="entry name" value="HTH-TYPE TRANSCRIPTIONAL REPRESSOR YCNK"/>
    <property type="match status" value="1"/>
</dbReference>
<reference evidence="2" key="1">
    <citation type="journal article" date="2022" name="bioRxiv">
        <title>Thiovibrio frasassiensisgen. nov., sp. nov., an autotrophic, elemental sulfur disproportionating bacterium isolated from sulfidic karst sediment, and proposal of Thiovibrionaceae fam. nov.</title>
        <authorList>
            <person name="Aronson H."/>
            <person name="Thomas C."/>
            <person name="Bhattacharyya M."/>
            <person name="Eckstein S."/>
            <person name="Jensen S."/>
            <person name="Barco R."/>
            <person name="Macalady J."/>
            <person name="Amend J."/>
        </authorList>
    </citation>
    <scope>NUCLEOTIDE SEQUENCE</scope>
    <source>
        <strain evidence="2">RS19-109</strain>
    </source>
</reference>
<evidence type="ECO:0000313" key="2">
    <source>
        <dbReference type="EMBL" id="MDG4476835.1"/>
    </source>
</evidence>
<sequence length="187" mass="20493">MHPRQTNKPAKPWLIILSISAMLLASPLAFAAPPSAPAAALAPQVISETMHCAACGMFPQRYPQWQSQIIFTDASMAAFDGCKCMFRFLLNMQKFAPERKAEQVAAVWVKDFKSGTWIDGKAAYYVIGSKEMGPMGKELIPFTAKSAAEEFQKANGGSIETYANISMDTIKPLMGGMQMNMPHSPMH</sequence>
<feature type="signal peptide" evidence="1">
    <location>
        <begin position="1"/>
        <end position="31"/>
    </location>
</feature>
<dbReference type="RefSeq" id="WP_307633799.1">
    <property type="nucleotide sequence ID" value="NZ_JAPHEH010000001.1"/>
</dbReference>
<dbReference type="Pfam" id="PF05573">
    <property type="entry name" value="NosL"/>
    <property type="match status" value="1"/>
</dbReference>
<dbReference type="Gene3D" id="3.30.70.2050">
    <property type="match status" value="1"/>
</dbReference>
<name>A0A9X4MIG9_9BACT</name>
<accession>A0A9X4MIG9</accession>
<dbReference type="PANTHER" id="PTHR41247">
    <property type="entry name" value="HTH-TYPE TRANSCRIPTIONAL REPRESSOR YCNK"/>
    <property type="match status" value="1"/>
</dbReference>
<dbReference type="AlphaFoldDB" id="A0A9X4MIG9"/>
<evidence type="ECO:0000313" key="3">
    <source>
        <dbReference type="Proteomes" id="UP001154240"/>
    </source>
</evidence>
<organism evidence="2 3">
    <name type="scientific">Thiovibrio frasassiensis</name>
    <dbReference type="NCBI Taxonomy" id="2984131"/>
    <lineage>
        <taxon>Bacteria</taxon>
        <taxon>Pseudomonadati</taxon>
        <taxon>Thermodesulfobacteriota</taxon>
        <taxon>Desulfobulbia</taxon>
        <taxon>Desulfobulbales</taxon>
        <taxon>Thiovibrionaceae</taxon>
        <taxon>Thiovibrio</taxon>
    </lineage>
</organism>
<comment type="caution">
    <text evidence="2">The sequence shown here is derived from an EMBL/GenBank/DDBJ whole genome shotgun (WGS) entry which is preliminary data.</text>
</comment>
<dbReference type="SUPFAM" id="SSF160387">
    <property type="entry name" value="NosL/MerB-like"/>
    <property type="match status" value="1"/>
</dbReference>
<feature type="chain" id="PRO_5040760669" evidence="1">
    <location>
        <begin position="32"/>
        <end position="187"/>
    </location>
</feature>
<evidence type="ECO:0000256" key="1">
    <source>
        <dbReference type="SAM" id="SignalP"/>
    </source>
</evidence>
<dbReference type="Proteomes" id="UP001154240">
    <property type="component" value="Unassembled WGS sequence"/>
</dbReference>
<keyword evidence="3" id="KW-1185">Reference proteome</keyword>